<proteinExistence type="predicted"/>
<comment type="catalytic activity">
    <reaction evidence="1">
        <text>ATP + protein L-histidine = ADP + protein N-phospho-L-histidine.</text>
        <dbReference type="EC" id="2.7.13.3"/>
    </reaction>
</comment>
<feature type="transmembrane region" description="Helical" evidence="14">
    <location>
        <begin position="225"/>
        <end position="250"/>
    </location>
</feature>
<dbReference type="RefSeq" id="WP_209669898.1">
    <property type="nucleotide sequence ID" value="NZ_JAGGMS010000001.1"/>
</dbReference>
<evidence type="ECO:0000256" key="11">
    <source>
        <dbReference type="ARBA" id="ARBA00023136"/>
    </source>
</evidence>
<dbReference type="InterPro" id="IPR004358">
    <property type="entry name" value="Sig_transdc_His_kin-like_C"/>
</dbReference>
<keyword evidence="11 14" id="KW-0472">Membrane</keyword>
<keyword evidence="9 14" id="KW-1133">Transmembrane helix</keyword>
<dbReference type="Gene3D" id="3.30.450.20">
    <property type="entry name" value="PAS domain"/>
    <property type="match status" value="2"/>
</dbReference>
<dbReference type="PROSITE" id="PS50109">
    <property type="entry name" value="HIS_KIN"/>
    <property type="match status" value="1"/>
</dbReference>
<dbReference type="Pfam" id="PF00512">
    <property type="entry name" value="HisKA"/>
    <property type="match status" value="1"/>
</dbReference>
<evidence type="ECO:0000256" key="1">
    <source>
        <dbReference type="ARBA" id="ARBA00000085"/>
    </source>
</evidence>
<feature type="transmembrane region" description="Helical" evidence="14">
    <location>
        <begin position="78"/>
        <end position="100"/>
    </location>
</feature>
<dbReference type="PANTHER" id="PTHR43047:SF72">
    <property type="entry name" value="OSMOSENSING HISTIDINE PROTEIN KINASE SLN1"/>
    <property type="match status" value="1"/>
</dbReference>
<dbReference type="Gene3D" id="3.40.50.2300">
    <property type="match status" value="1"/>
</dbReference>
<dbReference type="Pfam" id="PF02518">
    <property type="entry name" value="HATPase_c"/>
    <property type="match status" value="1"/>
</dbReference>
<evidence type="ECO:0000256" key="13">
    <source>
        <dbReference type="SAM" id="MobiDB-lite"/>
    </source>
</evidence>
<feature type="transmembrane region" description="Helical" evidence="14">
    <location>
        <begin position="112"/>
        <end position="137"/>
    </location>
</feature>
<protein>
    <recommendedName>
        <fullName evidence="3">histidine kinase</fullName>
        <ecNumber evidence="3">2.7.13.3</ecNumber>
    </recommendedName>
</protein>
<keyword evidence="4" id="KW-1003">Cell membrane</keyword>
<dbReference type="InterPro" id="IPR036097">
    <property type="entry name" value="HisK_dim/P_sf"/>
</dbReference>
<dbReference type="CDD" id="cd00082">
    <property type="entry name" value="HisKA"/>
    <property type="match status" value="1"/>
</dbReference>
<accession>A0ABS4Q4Q8</accession>
<comment type="caution">
    <text evidence="19">The sequence shown here is derived from an EMBL/GenBank/DDBJ whole genome shotgun (WGS) entry which is preliminary data.</text>
</comment>
<evidence type="ECO:0000256" key="2">
    <source>
        <dbReference type="ARBA" id="ARBA00004651"/>
    </source>
</evidence>
<dbReference type="CDD" id="cd00130">
    <property type="entry name" value="PAS"/>
    <property type="match status" value="2"/>
</dbReference>
<dbReference type="Gene3D" id="1.10.287.130">
    <property type="match status" value="1"/>
</dbReference>
<evidence type="ECO:0000256" key="3">
    <source>
        <dbReference type="ARBA" id="ARBA00012438"/>
    </source>
</evidence>
<sequence length="988" mass="104749">MLQRSARWAAAVFALAGAYYLGARLGLEFALVRGQVAPLWPPTGLALAVLLRFGLRLWPGVLLGSVAANLPLGPSPLAVVVIGAGATAAPVVAVVLLRRAGFQTDLARLRDVTALVFGALGGMAISATVGAGVLVLADALQPGQLLAAWSVWWAGDATGVLVFAPALLLLLRAHRVRWREITTAHWLKSAVLTGGTLALAIAVASGQVPWLFIIFPVVIWSAWRLGLAVVSPCLVIATTGTTIAATLGAGPFAGQELLNRMVLLQSFNGALVLTGLLLAAAAAEQRAAAAVSQLAGAELEVEVTERTAMFTEAERVGQVGSWERDLATGEVIWSDQMYRLYGMVPRSRALDYGTFLEHVHPDDRAEVAAVNEQALRDHLDTELAHRVVWPDGTVRWLNRRARVMVDDSGTARKMVGTAQDITAARTAAAETRILLDSVTDAIVGFDAAGTVTLVNERAVELFGRLTGERIGLLLPDLDTARACQGIELTGHRQDGDEFPAEVSVRPLSTAEGAFGGTVAVAVVRDVTQRKKAEEATRQLREEHQRRQQALEINDNVVQGLSAALYALDSGESARAVRILQRTLDTARQIMRDLLHETLDIAPGDLVRQQPAALGAPEPPPAPEPPAGTGPVTAVIADDSREVRFALRALLESLPGITVVGEVADGVEAVRIAGDRRPDALLLDLAMPGMDGLEALPLILAASPGTKVIVVSGYGRDQVAEQALRLGATAYVEKGGSTRLLANLLADLFSAIGRNRAEPRSGPVAEVDQQADIAATCAHELRTPIAALTSITELLLDQGERMPAETVHKLLGAMARSLRQLDRVVQDLADAGRMLNGKLDLLLESTDLGDLVRALLGELSELTEDHPVELRVGDGVVAGIDPFRIRQVLLNLLANAAKFSQPGTPIRLSLRTAGDCAEIAVTDQGPGIAPEHRDRLFGKFERLGSMHRGTGLGLYISKEIARAHRGDLVLAESGPGGSTFVLSLPIVLS</sequence>
<dbReference type="SMART" id="SM00448">
    <property type="entry name" value="REC"/>
    <property type="match status" value="1"/>
</dbReference>
<dbReference type="PROSITE" id="PS50110">
    <property type="entry name" value="RESPONSE_REGULATORY"/>
    <property type="match status" value="1"/>
</dbReference>
<comment type="subcellular location">
    <subcellularLocation>
        <location evidence="2">Cell membrane</location>
        <topology evidence="2">Multi-pass membrane protein</topology>
    </subcellularLocation>
</comment>
<dbReference type="Pfam" id="PF05231">
    <property type="entry name" value="MASE1"/>
    <property type="match status" value="1"/>
</dbReference>
<feature type="domain" description="Response regulatory" evidence="16">
    <location>
        <begin position="632"/>
        <end position="748"/>
    </location>
</feature>
<dbReference type="InterPro" id="IPR001610">
    <property type="entry name" value="PAC"/>
</dbReference>
<evidence type="ECO:0000256" key="9">
    <source>
        <dbReference type="ARBA" id="ARBA00022989"/>
    </source>
</evidence>
<feature type="domain" description="PAC" evidence="18">
    <location>
        <begin position="484"/>
        <end position="538"/>
    </location>
</feature>
<evidence type="ECO:0000256" key="8">
    <source>
        <dbReference type="ARBA" id="ARBA00022777"/>
    </source>
</evidence>
<dbReference type="SUPFAM" id="SSF52172">
    <property type="entry name" value="CheY-like"/>
    <property type="match status" value="1"/>
</dbReference>
<dbReference type="PRINTS" id="PR00344">
    <property type="entry name" value="BCTRLSENSOR"/>
</dbReference>
<name>A0ABS4Q4Q8_9PSEU</name>
<dbReference type="InterPro" id="IPR003594">
    <property type="entry name" value="HATPase_dom"/>
</dbReference>
<evidence type="ECO:0000256" key="12">
    <source>
        <dbReference type="PROSITE-ProRule" id="PRU00169"/>
    </source>
</evidence>
<dbReference type="Pfam" id="PF00072">
    <property type="entry name" value="Response_reg"/>
    <property type="match status" value="1"/>
</dbReference>
<gene>
    <name evidence="19" type="ORF">JOM49_008188</name>
</gene>
<dbReference type="CDD" id="cd17535">
    <property type="entry name" value="REC_NarL-like"/>
    <property type="match status" value="1"/>
</dbReference>
<evidence type="ECO:0000313" key="20">
    <source>
        <dbReference type="Proteomes" id="UP000741013"/>
    </source>
</evidence>
<dbReference type="InterPro" id="IPR036890">
    <property type="entry name" value="HATPase_C_sf"/>
</dbReference>
<feature type="compositionally biased region" description="Pro residues" evidence="13">
    <location>
        <begin position="616"/>
        <end position="627"/>
    </location>
</feature>
<evidence type="ECO:0000256" key="5">
    <source>
        <dbReference type="ARBA" id="ARBA00022553"/>
    </source>
</evidence>
<dbReference type="InterPro" id="IPR005467">
    <property type="entry name" value="His_kinase_dom"/>
</dbReference>
<feature type="modified residue" description="4-aspartylphosphate" evidence="12">
    <location>
        <position position="683"/>
    </location>
</feature>
<dbReference type="SUPFAM" id="SSF55874">
    <property type="entry name" value="ATPase domain of HSP90 chaperone/DNA topoisomerase II/histidine kinase"/>
    <property type="match status" value="1"/>
</dbReference>
<feature type="domain" description="PAC" evidence="18">
    <location>
        <begin position="381"/>
        <end position="433"/>
    </location>
</feature>
<dbReference type="SMART" id="SM00091">
    <property type="entry name" value="PAS"/>
    <property type="match status" value="2"/>
</dbReference>
<dbReference type="InterPro" id="IPR035965">
    <property type="entry name" value="PAS-like_dom_sf"/>
</dbReference>
<evidence type="ECO:0000259" key="17">
    <source>
        <dbReference type="PROSITE" id="PS50112"/>
    </source>
</evidence>
<dbReference type="PROSITE" id="PS50113">
    <property type="entry name" value="PAC"/>
    <property type="match status" value="2"/>
</dbReference>
<feature type="transmembrane region" description="Helical" evidence="14">
    <location>
        <begin position="6"/>
        <end position="27"/>
    </location>
</feature>
<dbReference type="EC" id="2.7.13.3" evidence="3"/>
<evidence type="ECO:0000256" key="6">
    <source>
        <dbReference type="ARBA" id="ARBA00022679"/>
    </source>
</evidence>
<dbReference type="EMBL" id="JAGGMS010000001">
    <property type="protein sequence ID" value="MBP2186662.1"/>
    <property type="molecule type" value="Genomic_DNA"/>
</dbReference>
<feature type="domain" description="PAS" evidence="17">
    <location>
        <begin position="427"/>
        <end position="471"/>
    </location>
</feature>
<dbReference type="Gene3D" id="2.10.70.100">
    <property type="match status" value="1"/>
</dbReference>
<evidence type="ECO:0000256" key="14">
    <source>
        <dbReference type="SAM" id="Phobius"/>
    </source>
</evidence>
<reference evidence="19 20" key="1">
    <citation type="submission" date="2021-03" db="EMBL/GenBank/DDBJ databases">
        <title>Sequencing the genomes of 1000 actinobacteria strains.</title>
        <authorList>
            <person name="Klenk H.-P."/>
        </authorList>
    </citation>
    <scope>NUCLEOTIDE SEQUENCE [LARGE SCALE GENOMIC DNA]</scope>
    <source>
        <strain evidence="19 20">DSM 45510</strain>
    </source>
</reference>
<dbReference type="SUPFAM" id="SSF55785">
    <property type="entry name" value="PYP-like sensor domain (PAS domain)"/>
    <property type="match status" value="2"/>
</dbReference>
<dbReference type="InterPro" id="IPR003661">
    <property type="entry name" value="HisK_dim/P_dom"/>
</dbReference>
<keyword evidence="8" id="KW-0418">Kinase</keyword>
<feature type="transmembrane region" description="Helical" evidence="14">
    <location>
        <begin position="262"/>
        <end position="283"/>
    </location>
</feature>
<dbReference type="InterPro" id="IPR000700">
    <property type="entry name" value="PAS-assoc_C"/>
</dbReference>
<dbReference type="PANTHER" id="PTHR43047">
    <property type="entry name" value="TWO-COMPONENT HISTIDINE PROTEIN KINASE"/>
    <property type="match status" value="1"/>
</dbReference>
<keyword evidence="5 12" id="KW-0597">Phosphoprotein</keyword>
<dbReference type="InterPro" id="IPR013655">
    <property type="entry name" value="PAS_fold_3"/>
</dbReference>
<dbReference type="NCBIfam" id="TIGR00229">
    <property type="entry name" value="sensory_box"/>
    <property type="match status" value="2"/>
</dbReference>
<dbReference type="SMART" id="SM00086">
    <property type="entry name" value="PAC"/>
    <property type="match status" value="2"/>
</dbReference>
<evidence type="ECO:0000256" key="4">
    <source>
        <dbReference type="ARBA" id="ARBA00022475"/>
    </source>
</evidence>
<keyword evidence="10" id="KW-0902">Two-component regulatory system</keyword>
<keyword evidence="20" id="KW-1185">Reference proteome</keyword>
<evidence type="ECO:0000259" key="15">
    <source>
        <dbReference type="PROSITE" id="PS50109"/>
    </source>
</evidence>
<dbReference type="SMART" id="SM00388">
    <property type="entry name" value="HisKA"/>
    <property type="match status" value="1"/>
</dbReference>
<keyword evidence="7 14" id="KW-0812">Transmembrane</keyword>
<evidence type="ECO:0000256" key="10">
    <source>
        <dbReference type="ARBA" id="ARBA00023012"/>
    </source>
</evidence>
<evidence type="ECO:0000256" key="7">
    <source>
        <dbReference type="ARBA" id="ARBA00022692"/>
    </source>
</evidence>
<dbReference type="InterPro" id="IPR058245">
    <property type="entry name" value="NreC/VraR/RcsB-like_REC"/>
</dbReference>
<feature type="domain" description="Histidine kinase" evidence="15">
    <location>
        <begin position="775"/>
        <end position="987"/>
    </location>
</feature>
<organism evidence="19 20">
    <name type="scientific">Amycolatopsis magusensis</name>
    <dbReference type="NCBI Taxonomy" id="882444"/>
    <lineage>
        <taxon>Bacteria</taxon>
        <taxon>Bacillati</taxon>
        <taxon>Actinomycetota</taxon>
        <taxon>Actinomycetes</taxon>
        <taxon>Pseudonocardiales</taxon>
        <taxon>Pseudonocardiaceae</taxon>
        <taxon>Amycolatopsis</taxon>
    </lineage>
</organism>
<evidence type="ECO:0000259" key="16">
    <source>
        <dbReference type="PROSITE" id="PS50110"/>
    </source>
</evidence>
<feature type="transmembrane region" description="Helical" evidence="14">
    <location>
        <begin position="149"/>
        <end position="171"/>
    </location>
</feature>
<feature type="region of interest" description="Disordered" evidence="13">
    <location>
        <begin position="610"/>
        <end position="629"/>
    </location>
</feature>
<dbReference type="SUPFAM" id="SSF47384">
    <property type="entry name" value="Homodimeric domain of signal transducing histidine kinase"/>
    <property type="match status" value="1"/>
</dbReference>
<evidence type="ECO:0000259" key="18">
    <source>
        <dbReference type="PROSITE" id="PS50113"/>
    </source>
</evidence>
<dbReference type="Pfam" id="PF13188">
    <property type="entry name" value="PAS_8"/>
    <property type="match status" value="1"/>
</dbReference>
<dbReference type="InterPro" id="IPR007895">
    <property type="entry name" value="MASE1"/>
</dbReference>
<dbReference type="Pfam" id="PF08447">
    <property type="entry name" value="PAS_3"/>
    <property type="match status" value="1"/>
</dbReference>
<dbReference type="InterPro" id="IPR001789">
    <property type="entry name" value="Sig_transdc_resp-reg_receiver"/>
</dbReference>
<keyword evidence="6" id="KW-0808">Transferase</keyword>
<dbReference type="Gene3D" id="3.30.565.10">
    <property type="entry name" value="Histidine kinase-like ATPase, C-terminal domain"/>
    <property type="match status" value="1"/>
</dbReference>
<dbReference type="InterPro" id="IPR000014">
    <property type="entry name" value="PAS"/>
</dbReference>
<dbReference type="InterPro" id="IPR011006">
    <property type="entry name" value="CheY-like_superfamily"/>
</dbReference>
<dbReference type="PROSITE" id="PS50112">
    <property type="entry name" value="PAS"/>
    <property type="match status" value="1"/>
</dbReference>
<dbReference type="Proteomes" id="UP000741013">
    <property type="component" value="Unassembled WGS sequence"/>
</dbReference>
<feature type="transmembrane region" description="Helical" evidence="14">
    <location>
        <begin position="39"/>
        <end position="58"/>
    </location>
</feature>
<evidence type="ECO:0000313" key="19">
    <source>
        <dbReference type="EMBL" id="MBP2186662.1"/>
    </source>
</evidence>
<feature type="transmembrane region" description="Helical" evidence="14">
    <location>
        <begin position="191"/>
        <end position="219"/>
    </location>
</feature>
<dbReference type="SMART" id="SM00387">
    <property type="entry name" value="HATPase_c"/>
    <property type="match status" value="1"/>
</dbReference>